<evidence type="ECO:0000256" key="1">
    <source>
        <dbReference type="SAM" id="MobiDB-lite"/>
    </source>
</evidence>
<feature type="compositionally biased region" description="Basic and acidic residues" evidence="1">
    <location>
        <begin position="107"/>
        <end position="116"/>
    </location>
</feature>
<organism evidence="2 3">
    <name type="scientific">Pleurodeles waltl</name>
    <name type="common">Iberian ribbed newt</name>
    <dbReference type="NCBI Taxonomy" id="8319"/>
    <lineage>
        <taxon>Eukaryota</taxon>
        <taxon>Metazoa</taxon>
        <taxon>Chordata</taxon>
        <taxon>Craniata</taxon>
        <taxon>Vertebrata</taxon>
        <taxon>Euteleostomi</taxon>
        <taxon>Amphibia</taxon>
        <taxon>Batrachia</taxon>
        <taxon>Caudata</taxon>
        <taxon>Salamandroidea</taxon>
        <taxon>Salamandridae</taxon>
        <taxon>Pleurodelinae</taxon>
        <taxon>Pleurodeles</taxon>
    </lineage>
</organism>
<feature type="compositionally biased region" description="Polar residues" evidence="1">
    <location>
        <begin position="74"/>
        <end position="103"/>
    </location>
</feature>
<name>A0AAV7VFL1_PLEWA</name>
<evidence type="ECO:0000313" key="2">
    <source>
        <dbReference type="EMBL" id="KAJ1200404.1"/>
    </source>
</evidence>
<feature type="compositionally biased region" description="Basic and acidic residues" evidence="1">
    <location>
        <begin position="58"/>
        <end position="70"/>
    </location>
</feature>
<dbReference type="AlphaFoldDB" id="A0AAV7VFL1"/>
<dbReference type="Proteomes" id="UP001066276">
    <property type="component" value="Chromosome 2_1"/>
</dbReference>
<accession>A0AAV7VFL1</accession>
<proteinExistence type="predicted"/>
<evidence type="ECO:0000313" key="3">
    <source>
        <dbReference type="Proteomes" id="UP001066276"/>
    </source>
</evidence>
<protein>
    <submittedName>
        <fullName evidence="2">Uncharacterized protein</fullName>
    </submittedName>
</protein>
<comment type="caution">
    <text evidence="2">The sequence shown here is derived from an EMBL/GenBank/DDBJ whole genome shotgun (WGS) entry which is preliminary data.</text>
</comment>
<keyword evidence="3" id="KW-1185">Reference proteome</keyword>
<reference evidence="2" key="1">
    <citation type="journal article" date="2022" name="bioRxiv">
        <title>Sequencing and chromosome-scale assembly of the giantPleurodeles waltlgenome.</title>
        <authorList>
            <person name="Brown T."/>
            <person name="Elewa A."/>
            <person name="Iarovenko S."/>
            <person name="Subramanian E."/>
            <person name="Araus A.J."/>
            <person name="Petzold A."/>
            <person name="Susuki M."/>
            <person name="Suzuki K.-i.T."/>
            <person name="Hayashi T."/>
            <person name="Toyoda A."/>
            <person name="Oliveira C."/>
            <person name="Osipova E."/>
            <person name="Leigh N.D."/>
            <person name="Simon A."/>
            <person name="Yun M.H."/>
        </authorList>
    </citation>
    <scope>NUCLEOTIDE SEQUENCE</scope>
    <source>
        <strain evidence="2">20211129_DDA</strain>
        <tissue evidence="2">Liver</tissue>
    </source>
</reference>
<feature type="region of interest" description="Disordered" evidence="1">
    <location>
        <begin position="1"/>
        <end position="188"/>
    </location>
</feature>
<sequence>MDSGVSEEPADVDWTSHEIQRSPGGRRNRRGAMTRQGKLCTENNEPSVKPIQDTENMLEIKDREIKEKELGPLTGSNHLQTQQSDQIEQPEPQSREGTVSTTGPVAERVDQHEVHGSPKRWGKTTGKDSQLVDWGKDSSDKFYSLTEESDPSSVDYSLSESEDSETSAAGNKSSAEIRENTALFSGGF</sequence>
<gene>
    <name evidence="2" type="ORF">NDU88_004228</name>
</gene>
<dbReference type="EMBL" id="JANPWB010000003">
    <property type="protein sequence ID" value="KAJ1200404.1"/>
    <property type="molecule type" value="Genomic_DNA"/>
</dbReference>